<dbReference type="OrthoDB" id="8017628at2"/>
<dbReference type="EMBL" id="FXWK01000001">
    <property type="protein sequence ID" value="SMQ62888.1"/>
    <property type="molecule type" value="Genomic_DNA"/>
</dbReference>
<dbReference type="Proteomes" id="UP000194474">
    <property type="component" value="Unassembled WGS sequence"/>
</dbReference>
<dbReference type="RefSeq" id="WP_086469161.1">
    <property type="nucleotide sequence ID" value="NZ_FXWK01000001.1"/>
</dbReference>
<evidence type="ECO:0000256" key="1">
    <source>
        <dbReference type="SAM" id="SignalP"/>
    </source>
</evidence>
<sequence>MLRPMIPLLLLALSAPPSLASELLGTVTADGACERLVIEDVDLTAQCGTPVMQMHESNGRVAASAGTGGQAWFGLAEPERMVLFYGPGNGDNWTDHAVNRIVVHDNATGANVIMRDAAGTCTYRDADPGRLVTCEAEDAAGKTYALTYRTDGGPGFTF</sequence>
<protein>
    <submittedName>
        <fullName evidence="2">Uncharacterized protein</fullName>
    </submittedName>
</protein>
<reference evidence="3" key="1">
    <citation type="submission" date="2017-04" db="EMBL/GenBank/DDBJ databases">
        <authorList>
            <person name="Varghese N."/>
            <person name="Submissions S."/>
        </authorList>
    </citation>
    <scope>NUCLEOTIDE SEQUENCE [LARGE SCALE GENOMIC DNA]</scope>
</reference>
<evidence type="ECO:0000313" key="3">
    <source>
        <dbReference type="Proteomes" id="UP000194474"/>
    </source>
</evidence>
<feature type="chain" id="PRO_5012622094" evidence="1">
    <location>
        <begin position="21"/>
        <end position="158"/>
    </location>
</feature>
<accession>A0A1Y6EJS5</accession>
<dbReference type="AlphaFoldDB" id="A0A1Y6EJS5"/>
<organism evidence="2 3">
    <name type="scientific">Devosia lucknowensis</name>
    <dbReference type="NCBI Taxonomy" id="1096929"/>
    <lineage>
        <taxon>Bacteria</taxon>
        <taxon>Pseudomonadati</taxon>
        <taxon>Pseudomonadota</taxon>
        <taxon>Alphaproteobacteria</taxon>
        <taxon>Hyphomicrobiales</taxon>
        <taxon>Devosiaceae</taxon>
        <taxon>Devosia</taxon>
    </lineage>
</organism>
<keyword evidence="3" id="KW-1185">Reference proteome</keyword>
<gene>
    <name evidence="2" type="ORF">SAMN06295905_0733</name>
</gene>
<keyword evidence="1" id="KW-0732">Signal</keyword>
<evidence type="ECO:0000313" key="2">
    <source>
        <dbReference type="EMBL" id="SMQ62888.1"/>
    </source>
</evidence>
<proteinExistence type="predicted"/>
<feature type="signal peptide" evidence="1">
    <location>
        <begin position="1"/>
        <end position="20"/>
    </location>
</feature>
<name>A0A1Y6EJS5_9HYPH</name>